<dbReference type="OrthoDB" id="9802910at2"/>
<protein>
    <recommendedName>
        <fullName evidence="4">DUF2203 family protein</fullName>
    </recommendedName>
</protein>
<dbReference type="Proteomes" id="UP000214646">
    <property type="component" value="Unassembled WGS sequence"/>
</dbReference>
<dbReference type="Pfam" id="PF09969">
    <property type="entry name" value="DUF2203"/>
    <property type="match status" value="1"/>
</dbReference>
<keyword evidence="3" id="KW-1185">Reference proteome</keyword>
<dbReference type="AlphaFoldDB" id="A0A225DF99"/>
<feature type="compositionally biased region" description="Polar residues" evidence="1">
    <location>
        <begin position="1"/>
        <end position="12"/>
    </location>
</feature>
<proteinExistence type="predicted"/>
<reference evidence="3" key="1">
    <citation type="submission" date="2017-06" db="EMBL/GenBank/DDBJ databases">
        <title>Genome analysis of Fimbriiglobus ruber SP5, the first member of the order Planctomycetales with confirmed chitinolytic capability.</title>
        <authorList>
            <person name="Ravin N.V."/>
            <person name="Rakitin A.L."/>
            <person name="Ivanova A.A."/>
            <person name="Beletsky A.V."/>
            <person name="Kulichevskaya I.S."/>
            <person name="Mardanov A.V."/>
            <person name="Dedysh S.N."/>
        </authorList>
    </citation>
    <scope>NUCLEOTIDE SEQUENCE [LARGE SCALE GENOMIC DNA]</scope>
    <source>
        <strain evidence="3">SP5</strain>
    </source>
</reference>
<name>A0A225DF99_9BACT</name>
<comment type="caution">
    <text evidence="2">The sequence shown here is derived from an EMBL/GenBank/DDBJ whole genome shotgun (WGS) entry which is preliminary data.</text>
</comment>
<dbReference type="InterPro" id="IPR018699">
    <property type="entry name" value="DUF2203"/>
</dbReference>
<evidence type="ECO:0000256" key="1">
    <source>
        <dbReference type="SAM" id="MobiDB-lite"/>
    </source>
</evidence>
<dbReference type="EMBL" id="NIDE01000014">
    <property type="protein sequence ID" value="OWK38324.1"/>
    <property type="molecule type" value="Genomic_DNA"/>
</dbReference>
<accession>A0A225DF99</accession>
<organism evidence="2 3">
    <name type="scientific">Fimbriiglobus ruber</name>
    <dbReference type="NCBI Taxonomy" id="1908690"/>
    <lineage>
        <taxon>Bacteria</taxon>
        <taxon>Pseudomonadati</taxon>
        <taxon>Planctomycetota</taxon>
        <taxon>Planctomycetia</taxon>
        <taxon>Gemmatales</taxon>
        <taxon>Gemmataceae</taxon>
        <taxon>Fimbriiglobus</taxon>
    </lineage>
</organism>
<gene>
    <name evidence="2" type="ORF">FRUB_07444</name>
</gene>
<feature type="region of interest" description="Disordered" evidence="1">
    <location>
        <begin position="142"/>
        <end position="161"/>
    </location>
</feature>
<feature type="region of interest" description="Disordered" evidence="1">
    <location>
        <begin position="1"/>
        <end position="21"/>
    </location>
</feature>
<dbReference type="RefSeq" id="WP_088258148.1">
    <property type="nucleotide sequence ID" value="NZ_NIDE01000014.1"/>
</dbReference>
<evidence type="ECO:0008006" key="4">
    <source>
        <dbReference type="Google" id="ProtNLM"/>
    </source>
</evidence>
<evidence type="ECO:0000313" key="2">
    <source>
        <dbReference type="EMBL" id="OWK38324.1"/>
    </source>
</evidence>
<evidence type="ECO:0000313" key="3">
    <source>
        <dbReference type="Proteomes" id="UP000214646"/>
    </source>
</evidence>
<sequence length="161" mass="18162">MSSSPNRASNPTGKPRRKDVTVDLSTARQMLPLVRSIVADIVTSRQHLNRFATEQELLDDNRRALDWSGRRRRYALHDELAQVEKNLTTAVSELDSLGLLLVDPDAGTVDFPTKINGRPAAFSWQLGEDGVAHWRYNGEQQRRPIPADWQQGAPLRARSDH</sequence>